<evidence type="ECO:0000256" key="3">
    <source>
        <dbReference type="ARBA" id="ARBA00022989"/>
    </source>
</evidence>
<feature type="binding site" evidence="5">
    <location>
        <position position="203"/>
    </location>
    <ligand>
        <name>Zn(2+)</name>
        <dbReference type="ChEBI" id="CHEBI:29105"/>
    </ligand>
</feature>
<keyword evidence="4 6" id="KW-0472">Membrane</keyword>
<feature type="transmembrane region" description="Helical" evidence="6">
    <location>
        <begin position="116"/>
        <end position="138"/>
    </location>
</feature>
<dbReference type="GO" id="GO:0016020">
    <property type="term" value="C:membrane"/>
    <property type="evidence" value="ECO:0007669"/>
    <property type="project" value="UniProtKB-SubCell"/>
</dbReference>
<dbReference type="EMBL" id="CP025012">
    <property type="protein sequence ID" value="AUW41481.1"/>
    <property type="molecule type" value="Genomic_DNA"/>
</dbReference>
<comment type="subcellular location">
    <subcellularLocation>
        <location evidence="1">Membrane</location>
        <topology evidence="1">Multi-pass membrane protein</topology>
    </subcellularLocation>
</comment>
<accession>A0A2K9Z040</accession>
<evidence type="ECO:0000313" key="7">
    <source>
        <dbReference type="EMBL" id="AUW41481.1"/>
    </source>
</evidence>
<dbReference type="PANTHER" id="PTHR20855:SF3">
    <property type="entry name" value="LD03007P"/>
    <property type="match status" value="1"/>
</dbReference>
<dbReference type="AlphaFoldDB" id="A0A2K9Z040"/>
<gene>
    <name evidence="7" type="ORF">CUJ84_Chr001081</name>
</gene>
<dbReference type="InterPro" id="IPR004254">
    <property type="entry name" value="AdipoR/HlyIII-related"/>
</dbReference>
<feature type="transmembrane region" description="Helical" evidence="6">
    <location>
        <begin position="20"/>
        <end position="47"/>
    </location>
</feature>
<keyword evidence="7" id="KW-0238">DNA-binding</keyword>
<name>A0A2K9Z040_RHILE</name>
<keyword evidence="2 6" id="KW-0812">Transmembrane</keyword>
<dbReference type="PANTHER" id="PTHR20855">
    <property type="entry name" value="ADIPOR/PROGESTIN RECEPTOR-RELATED"/>
    <property type="match status" value="1"/>
</dbReference>
<sequence>MKRIARMAEFNGIRWAYDRYELIADGIVHGVGLVLALIGATVLIFYATVWSSYGALAAAWIYSVGLVLTLAISFSYNAWPVSRTKWYLRRFDHSAIFLLIAATYTPFLERGADDPLLLFMLVAIWLFAAVGIILKCVFPGRYDRLAILLYLAMGWSGVLVAGPVAARIPSASMLLIVIGGVIYSLGVIFHVWEKLRFQNAIWHGFVVTAAAVHYSAVFTCFSLSAPGL</sequence>
<evidence type="ECO:0000256" key="5">
    <source>
        <dbReference type="PIRSR" id="PIRSR604254-1"/>
    </source>
</evidence>
<reference evidence="7 8" key="1">
    <citation type="submission" date="2017-11" db="EMBL/GenBank/DDBJ databases">
        <title>Complete genome of Rhizobium leguminosarum Norway, an ineffective micro-symbiont.</title>
        <authorList>
            <person name="Hoffrichter A."/>
            <person name="Liang J."/>
            <person name="Brachmann A."/>
            <person name="Marin M."/>
        </authorList>
    </citation>
    <scope>NUCLEOTIDE SEQUENCE [LARGE SCALE GENOMIC DNA]</scope>
    <source>
        <strain evidence="7 8">Norway</strain>
    </source>
</reference>
<keyword evidence="5" id="KW-0479">Metal-binding</keyword>
<organism evidence="7 8">
    <name type="scientific">Rhizobium leguminosarum</name>
    <dbReference type="NCBI Taxonomy" id="384"/>
    <lineage>
        <taxon>Bacteria</taxon>
        <taxon>Pseudomonadati</taxon>
        <taxon>Pseudomonadota</taxon>
        <taxon>Alphaproteobacteria</taxon>
        <taxon>Hyphomicrobiales</taxon>
        <taxon>Rhizobiaceae</taxon>
        <taxon>Rhizobium/Agrobacterium group</taxon>
        <taxon>Rhizobium</taxon>
    </lineage>
</organism>
<evidence type="ECO:0000256" key="4">
    <source>
        <dbReference type="ARBA" id="ARBA00023136"/>
    </source>
</evidence>
<feature type="transmembrane region" description="Helical" evidence="6">
    <location>
        <begin position="53"/>
        <end position="74"/>
    </location>
</feature>
<feature type="transmembrane region" description="Helical" evidence="6">
    <location>
        <begin position="204"/>
        <end position="225"/>
    </location>
</feature>
<dbReference type="Pfam" id="PF03006">
    <property type="entry name" value="HlyIII"/>
    <property type="match status" value="1"/>
</dbReference>
<evidence type="ECO:0000256" key="6">
    <source>
        <dbReference type="SAM" id="Phobius"/>
    </source>
</evidence>
<evidence type="ECO:0000256" key="2">
    <source>
        <dbReference type="ARBA" id="ARBA00022692"/>
    </source>
</evidence>
<protein>
    <submittedName>
        <fullName evidence="7">DNA-binding protein</fullName>
    </submittedName>
</protein>
<evidence type="ECO:0000313" key="8">
    <source>
        <dbReference type="Proteomes" id="UP000238523"/>
    </source>
</evidence>
<keyword evidence="3 6" id="KW-1133">Transmembrane helix</keyword>
<feature type="transmembrane region" description="Helical" evidence="6">
    <location>
        <begin position="171"/>
        <end position="192"/>
    </location>
</feature>
<feature type="transmembrane region" description="Helical" evidence="6">
    <location>
        <begin position="145"/>
        <end position="165"/>
    </location>
</feature>
<dbReference type="Proteomes" id="UP000238523">
    <property type="component" value="Chromosome"/>
</dbReference>
<dbReference type="GO" id="GO:0046872">
    <property type="term" value="F:metal ion binding"/>
    <property type="evidence" value="ECO:0007669"/>
    <property type="project" value="UniProtKB-KW"/>
</dbReference>
<evidence type="ECO:0000256" key="1">
    <source>
        <dbReference type="ARBA" id="ARBA00004141"/>
    </source>
</evidence>
<keyword evidence="5" id="KW-0862">Zinc</keyword>
<dbReference type="GO" id="GO:0003677">
    <property type="term" value="F:DNA binding"/>
    <property type="evidence" value="ECO:0007669"/>
    <property type="project" value="UniProtKB-KW"/>
</dbReference>
<proteinExistence type="predicted"/>